<keyword evidence="3" id="KW-1185">Reference proteome</keyword>
<dbReference type="Pfam" id="PF00581">
    <property type="entry name" value="Rhodanese"/>
    <property type="match status" value="1"/>
</dbReference>
<dbReference type="PANTHER" id="PTHR43031">
    <property type="entry name" value="FAD-DEPENDENT OXIDOREDUCTASE"/>
    <property type="match status" value="1"/>
</dbReference>
<reference evidence="2 3" key="1">
    <citation type="submission" date="2023-07" db="EMBL/GenBank/DDBJ databases">
        <title>Sorghum-associated microbial communities from plants grown in Nebraska, USA.</title>
        <authorList>
            <person name="Schachtman D."/>
        </authorList>
    </citation>
    <scope>NUCLEOTIDE SEQUENCE [LARGE SCALE GENOMIC DNA]</scope>
    <source>
        <strain evidence="2 3">BE187</strain>
    </source>
</reference>
<evidence type="ECO:0000259" key="1">
    <source>
        <dbReference type="PROSITE" id="PS50206"/>
    </source>
</evidence>
<comment type="caution">
    <text evidence="2">The sequence shown here is derived from an EMBL/GenBank/DDBJ whole genome shotgun (WGS) entry which is preliminary data.</text>
</comment>
<proteinExistence type="predicted"/>
<evidence type="ECO:0000313" key="2">
    <source>
        <dbReference type="EMBL" id="MDR7097808.1"/>
    </source>
</evidence>
<feature type="domain" description="Rhodanese" evidence="1">
    <location>
        <begin position="40"/>
        <end position="130"/>
    </location>
</feature>
<gene>
    <name evidence="2" type="ORF">J2X04_000155</name>
</gene>
<dbReference type="SMART" id="SM00450">
    <property type="entry name" value="RHOD"/>
    <property type="match status" value="1"/>
</dbReference>
<sequence>MSNAVIQVPAAPAHAAIEHFKAEFTFETDCWDTHEALEQGNPGFVLVDARSPEMFAKGHIAGAVNIPHGKIIGSRMTDYPDSTLFVTYCAGPHCNGAARAALKLARLGFPVKIMSGGVTGWLDEGFDLQAN</sequence>
<name>A0ABU1VKI3_9GAMM</name>
<evidence type="ECO:0000313" key="3">
    <source>
        <dbReference type="Proteomes" id="UP001267878"/>
    </source>
</evidence>
<dbReference type="PANTHER" id="PTHR43031:SF1">
    <property type="entry name" value="PYRIDINE NUCLEOTIDE-DISULPHIDE OXIDOREDUCTASE"/>
    <property type="match status" value="1"/>
</dbReference>
<dbReference type="Proteomes" id="UP001267878">
    <property type="component" value="Unassembled WGS sequence"/>
</dbReference>
<dbReference type="InterPro" id="IPR036873">
    <property type="entry name" value="Rhodanese-like_dom_sf"/>
</dbReference>
<protein>
    <submittedName>
        <fullName evidence="2">Rhodanese-related sulfurtransferase</fullName>
    </submittedName>
</protein>
<dbReference type="InterPro" id="IPR001763">
    <property type="entry name" value="Rhodanese-like_dom"/>
</dbReference>
<dbReference type="SUPFAM" id="SSF52821">
    <property type="entry name" value="Rhodanese/Cell cycle control phosphatase"/>
    <property type="match status" value="1"/>
</dbReference>
<dbReference type="InterPro" id="IPR050229">
    <property type="entry name" value="GlpE_sulfurtransferase"/>
</dbReference>
<dbReference type="Gene3D" id="3.40.250.10">
    <property type="entry name" value="Rhodanese-like domain"/>
    <property type="match status" value="1"/>
</dbReference>
<dbReference type="EMBL" id="JAVDVW010000001">
    <property type="protein sequence ID" value="MDR7097808.1"/>
    <property type="molecule type" value="Genomic_DNA"/>
</dbReference>
<organism evidence="2 3">
    <name type="scientific">Agrilutibacter niabensis</name>
    <dbReference type="NCBI Taxonomy" id="380628"/>
    <lineage>
        <taxon>Bacteria</taxon>
        <taxon>Pseudomonadati</taxon>
        <taxon>Pseudomonadota</taxon>
        <taxon>Gammaproteobacteria</taxon>
        <taxon>Lysobacterales</taxon>
        <taxon>Lysobacteraceae</taxon>
        <taxon>Agrilutibacter</taxon>
    </lineage>
</organism>
<accession>A0ABU1VKI3</accession>
<dbReference type="PROSITE" id="PS50206">
    <property type="entry name" value="RHODANESE_3"/>
    <property type="match status" value="1"/>
</dbReference>